<sequence length="42" mass="4988">METCKLQLKLIKVKATDHKSPFNLKDTRLFSRETQLSKKILR</sequence>
<protein>
    <submittedName>
        <fullName evidence="1">Uncharacterized protein</fullName>
    </submittedName>
</protein>
<dbReference type="AlphaFoldDB" id="A0A563VS80"/>
<proteinExistence type="predicted"/>
<evidence type="ECO:0000313" key="1">
    <source>
        <dbReference type="EMBL" id="VEP14308.1"/>
    </source>
</evidence>
<name>A0A563VS80_9CYAN</name>
<keyword evidence="2" id="KW-1185">Reference proteome</keyword>
<evidence type="ECO:0000313" key="2">
    <source>
        <dbReference type="Proteomes" id="UP000320055"/>
    </source>
</evidence>
<gene>
    <name evidence="1" type="ORF">H1P_2560009</name>
</gene>
<dbReference type="EMBL" id="CAACVJ010000175">
    <property type="protein sequence ID" value="VEP14308.1"/>
    <property type="molecule type" value="Genomic_DNA"/>
</dbReference>
<reference evidence="1 2" key="1">
    <citation type="submission" date="2019-01" db="EMBL/GenBank/DDBJ databases">
        <authorList>
            <person name="Brito A."/>
        </authorList>
    </citation>
    <scope>NUCLEOTIDE SEQUENCE [LARGE SCALE GENOMIC DNA]</scope>
    <source>
        <strain evidence="1">1</strain>
    </source>
</reference>
<organism evidence="1 2">
    <name type="scientific">Hyella patelloides LEGE 07179</name>
    <dbReference type="NCBI Taxonomy" id="945734"/>
    <lineage>
        <taxon>Bacteria</taxon>
        <taxon>Bacillati</taxon>
        <taxon>Cyanobacteriota</taxon>
        <taxon>Cyanophyceae</taxon>
        <taxon>Pleurocapsales</taxon>
        <taxon>Hyellaceae</taxon>
        <taxon>Hyella</taxon>
    </lineage>
</organism>
<accession>A0A563VS80</accession>
<dbReference type="Proteomes" id="UP000320055">
    <property type="component" value="Unassembled WGS sequence"/>
</dbReference>